<evidence type="ECO:0000256" key="2">
    <source>
        <dbReference type="SAM" id="SignalP"/>
    </source>
</evidence>
<evidence type="ECO:0000313" key="4">
    <source>
        <dbReference type="Proteomes" id="UP001328107"/>
    </source>
</evidence>
<feature type="chain" id="PRO_5042919289" description="G protein-coupled receptor" evidence="2">
    <location>
        <begin position="16"/>
        <end position="79"/>
    </location>
</feature>
<reference evidence="4" key="1">
    <citation type="submission" date="2022-10" db="EMBL/GenBank/DDBJ databases">
        <title>Genome assembly of Pristionchus species.</title>
        <authorList>
            <person name="Yoshida K."/>
            <person name="Sommer R.J."/>
        </authorList>
    </citation>
    <scope>NUCLEOTIDE SEQUENCE [LARGE SCALE GENOMIC DNA]</scope>
    <source>
        <strain evidence="4">RS5460</strain>
    </source>
</reference>
<gene>
    <name evidence="3" type="ORF">PMAYCL1PPCAC_16545</name>
</gene>
<keyword evidence="2" id="KW-0732">Signal</keyword>
<proteinExistence type="predicted"/>
<dbReference type="EMBL" id="BTRK01000004">
    <property type="protein sequence ID" value="GMR46350.1"/>
    <property type="molecule type" value="Genomic_DNA"/>
</dbReference>
<dbReference type="Proteomes" id="UP001328107">
    <property type="component" value="Unassembled WGS sequence"/>
</dbReference>
<keyword evidence="1" id="KW-0472">Membrane</keyword>
<dbReference type="PANTHER" id="PTHR11161">
    <property type="entry name" value="O-ACYLTRANSFERASE"/>
    <property type="match status" value="1"/>
</dbReference>
<protein>
    <recommendedName>
        <fullName evidence="5">G protein-coupled receptor</fullName>
    </recommendedName>
</protein>
<keyword evidence="1" id="KW-0812">Transmembrane</keyword>
<name>A0AAN5HZF4_9BILA</name>
<dbReference type="InterPro" id="IPR052728">
    <property type="entry name" value="O2_lipid_transport_reg"/>
</dbReference>
<dbReference type="PANTHER" id="PTHR11161:SF0">
    <property type="entry name" value="O-ACYLTRANSFERASE LIKE PROTEIN"/>
    <property type="match status" value="1"/>
</dbReference>
<accession>A0AAN5HZF4</accession>
<feature type="signal peptide" evidence="2">
    <location>
        <begin position="1"/>
        <end position="15"/>
    </location>
</feature>
<dbReference type="AlphaFoldDB" id="A0AAN5HZF4"/>
<evidence type="ECO:0000256" key="1">
    <source>
        <dbReference type="SAM" id="Phobius"/>
    </source>
</evidence>
<evidence type="ECO:0000313" key="3">
    <source>
        <dbReference type="EMBL" id="GMR46350.1"/>
    </source>
</evidence>
<comment type="caution">
    <text evidence="3">The sequence shown here is derived from an EMBL/GenBank/DDBJ whole genome shotgun (WGS) entry which is preliminary data.</text>
</comment>
<organism evidence="3 4">
    <name type="scientific">Pristionchus mayeri</name>
    <dbReference type="NCBI Taxonomy" id="1317129"/>
    <lineage>
        <taxon>Eukaryota</taxon>
        <taxon>Metazoa</taxon>
        <taxon>Ecdysozoa</taxon>
        <taxon>Nematoda</taxon>
        <taxon>Chromadorea</taxon>
        <taxon>Rhabditida</taxon>
        <taxon>Rhabditina</taxon>
        <taxon>Diplogasteromorpha</taxon>
        <taxon>Diplogasteroidea</taxon>
        <taxon>Neodiplogasteridae</taxon>
        <taxon>Pristionchus</taxon>
    </lineage>
</organism>
<feature type="transmembrane region" description="Helical" evidence="1">
    <location>
        <begin position="52"/>
        <end position="74"/>
    </location>
</feature>
<evidence type="ECO:0008006" key="5">
    <source>
        <dbReference type="Google" id="ProtNLM"/>
    </source>
</evidence>
<keyword evidence="1" id="KW-1133">Transmembrane helix</keyword>
<feature type="non-terminal residue" evidence="3">
    <location>
        <position position="79"/>
    </location>
</feature>
<feature type="non-terminal residue" evidence="3">
    <location>
        <position position="1"/>
    </location>
</feature>
<sequence length="79" mass="9188">RLTPAYLLFIGFIIAWTPELAPDALMYAQTCERRWWRNALYINDFGTENCYGVAWYLAVDMQLYCVAPIFLLAIHHSGK</sequence>
<keyword evidence="4" id="KW-1185">Reference proteome</keyword>